<dbReference type="GO" id="GO:0005886">
    <property type="term" value="C:plasma membrane"/>
    <property type="evidence" value="ECO:0007669"/>
    <property type="project" value="TreeGrafter"/>
</dbReference>
<dbReference type="GO" id="GO:0006874">
    <property type="term" value="P:intracellular calcium ion homeostasis"/>
    <property type="evidence" value="ECO:0007669"/>
    <property type="project" value="TreeGrafter"/>
</dbReference>
<feature type="domain" description="Sodium/calcium exchanger membrane region" evidence="6">
    <location>
        <begin position="3"/>
        <end position="150"/>
    </location>
</feature>
<dbReference type="Proteomes" id="UP001431776">
    <property type="component" value="Unassembled WGS sequence"/>
</dbReference>
<feature type="transmembrane region" description="Helical" evidence="5">
    <location>
        <begin position="301"/>
        <end position="319"/>
    </location>
</feature>
<evidence type="ECO:0000256" key="4">
    <source>
        <dbReference type="ARBA" id="ARBA00023136"/>
    </source>
</evidence>
<dbReference type="InterPro" id="IPR004837">
    <property type="entry name" value="NaCa_Exmemb"/>
</dbReference>
<dbReference type="NCBIfam" id="TIGR00367">
    <property type="entry name" value="calcium/sodium antiporter"/>
    <property type="match status" value="1"/>
</dbReference>
<dbReference type="Pfam" id="PF01699">
    <property type="entry name" value="Na_Ca_ex"/>
    <property type="match status" value="2"/>
</dbReference>
<sequence length="320" mass="33347">MLAYVLMAVGFVLVIKGADLFVSGASALARRLHVSDLAIGLTVVAFGTSLPELAVNVAASIRGDAGITIGNILGSNIANILLILGVAGVIFPLAVARGTVWKEIPLSLLAALLVGVLANDRFIDGAGLSHLTRIDGLVLLCFFAVFLYYTAGIARTIEGIPGPPDKGTQLAWQTGALMAVGFVALLVGSMWVVDGAVKLATALGVRQTVIGLTIVAIGTSLPELATSAAAAYRRNAEIAIGNVVGSNIFNIFFVLGVSSLIRPIPFEPKANVDIGVAIVASGLLFLCMFTGKRRMLDRWEAAIFLGLYGVYIAATVLWLN</sequence>
<comment type="caution">
    <text evidence="7">The sequence shown here is derived from an EMBL/GenBank/DDBJ whole genome shotgun (WGS) entry which is preliminary data.</text>
</comment>
<feature type="domain" description="Sodium/calcium exchanger membrane region" evidence="6">
    <location>
        <begin position="176"/>
        <end position="315"/>
    </location>
</feature>
<dbReference type="AlphaFoldDB" id="A0AAW6TQX3"/>
<keyword evidence="3 5" id="KW-1133">Transmembrane helix</keyword>
<dbReference type="GO" id="GO:0005262">
    <property type="term" value="F:calcium channel activity"/>
    <property type="evidence" value="ECO:0007669"/>
    <property type="project" value="TreeGrafter"/>
</dbReference>
<feature type="transmembrane region" description="Helical" evidence="5">
    <location>
        <begin position="131"/>
        <end position="150"/>
    </location>
</feature>
<comment type="subcellular location">
    <subcellularLocation>
        <location evidence="1">Membrane</location>
        <topology evidence="1">Multi-pass membrane protein</topology>
    </subcellularLocation>
</comment>
<dbReference type="InterPro" id="IPR004481">
    <property type="entry name" value="K/Na/Ca-exchanger"/>
</dbReference>
<feature type="transmembrane region" description="Helical" evidence="5">
    <location>
        <begin position="37"/>
        <end position="61"/>
    </location>
</feature>
<name>A0AAW6TQX3_9BACT</name>
<evidence type="ECO:0000313" key="8">
    <source>
        <dbReference type="Proteomes" id="UP001431776"/>
    </source>
</evidence>
<gene>
    <name evidence="7" type="ORF">QJ522_03430</name>
</gene>
<evidence type="ECO:0000256" key="3">
    <source>
        <dbReference type="ARBA" id="ARBA00022989"/>
    </source>
</evidence>
<feature type="transmembrane region" description="Helical" evidence="5">
    <location>
        <begin position="270"/>
        <end position="289"/>
    </location>
</feature>
<evidence type="ECO:0000313" key="7">
    <source>
        <dbReference type="EMBL" id="MDI6448086.1"/>
    </source>
</evidence>
<dbReference type="GO" id="GO:0008273">
    <property type="term" value="F:calcium, potassium:sodium antiporter activity"/>
    <property type="evidence" value="ECO:0007669"/>
    <property type="project" value="TreeGrafter"/>
</dbReference>
<evidence type="ECO:0000256" key="5">
    <source>
        <dbReference type="SAM" id="Phobius"/>
    </source>
</evidence>
<keyword evidence="8" id="KW-1185">Reference proteome</keyword>
<evidence type="ECO:0000256" key="2">
    <source>
        <dbReference type="ARBA" id="ARBA00022692"/>
    </source>
</evidence>
<dbReference type="InterPro" id="IPR044880">
    <property type="entry name" value="NCX_ion-bd_dom_sf"/>
</dbReference>
<evidence type="ECO:0000256" key="1">
    <source>
        <dbReference type="ARBA" id="ARBA00004141"/>
    </source>
</evidence>
<feature type="transmembrane region" description="Helical" evidence="5">
    <location>
        <begin position="243"/>
        <end position="264"/>
    </location>
</feature>
<evidence type="ECO:0000259" key="6">
    <source>
        <dbReference type="Pfam" id="PF01699"/>
    </source>
</evidence>
<reference evidence="7" key="1">
    <citation type="submission" date="2023-05" db="EMBL/GenBank/DDBJ databases">
        <title>Anaerotaeda fermentans gen. nov., sp. nov., a novel anaerobic planctomycete of the new family within the order Sedimentisphaerales isolated from Taman Peninsula, Russia.</title>
        <authorList>
            <person name="Khomyakova M.A."/>
            <person name="Merkel A.Y."/>
            <person name="Slobodkin A.I."/>
        </authorList>
    </citation>
    <scope>NUCLEOTIDE SEQUENCE</scope>
    <source>
        <strain evidence="7">M17dextr</strain>
    </source>
</reference>
<proteinExistence type="predicted"/>
<keyword evidence="4 5" id="KW-0472">Membrane</keyword>
<keyword evidence="2 5" id="KW-0812">Transmembrane</keyword>
<feature type="transmembrane region" description="Helical" evidence="5">
    <location>
        <begin position="100"/>
        <end position="119"/>
    </location>
</feature>
<organism evidence="7 8">
    <name type="scientific">Anaerobaca lacustris</name>
    <dbReference type="NCBI Taxonomy" id="3044600"/>
    <lineage>
        <taxon>Bacteria</taxon>
        <taxon>Pseudomonadati</taxon>
        <taxon>Planctomycetota</taxon>
        <taxon>Phycisphaerae</taxon>
        <taxon>Sedimentisphaerales</taxon>
        <taxon>Anaerobacaceae</taxon>
        <taxon>Anaerobaca</taxon>
    </lineage>
</organism>
<feature type="transmembrane region" description="Helical" evidence="5">
    <location>
        <begin position="170"/>
        <end position="193"/>
    </location>
</feature>
<protein>
    <submittedName>
        <fullName evidence="7">Calcium/sodium antiporter</fullName>
    </submittedName>
</protein>
<dbReference type="PANTHER" id="PTHR10846">
    <property type="entry name" value="SODIUM/POTASSIUM/CALCIUM EXCHANGER"/>
    <property type="match status" value="1"/>
</dbReference>
<dbReference type="PANTHER" id="PTHR10846:SF8">
    <property type="entry name" value="INNER MEMBRANE PROTEIN YRBG"/>
    <property type="match status" value="1"/>
</dbReference>
<dbReference type="RefSeq" id="WP_349243496.1">
    <property type="nucleotide sequence ID" value="NZ_JASCXX010000003.1"/>
</dbReference>
<dbReference type="EMBL" id="JASCXX010000003">
    <property type="protein sequence ID" value="MDI6448086.1"/>
    <property type="molecule type" value="Genomic_DNA"/>
</dbReference>
<feature type="transmembrane region" description="Helical" evidence="5">
    <location>
        <begin position="73"/>
        <end position="94"/>
    </location>
</feature>
<dbReference type="Gene3D" id="1.20.1420.30">
    <property type="entry name" value="NCX, central ion-binding region"/>
    <property type="match status" value="1"/>
</dbReference>
<accession>A0AAW6TQX3</accession>